<accession>A0A5J4PT18</accession>
<gene>
    <name evidence="2" type="ORF">EZS27_037018</name>
</gene>
<reference evidence="2" key="1">
    <citation type="submission" date="2019-03" db="EMBL/GenBank/DDBJ databases">
        <title>Single cell metagenomics reveals metabolic interactions within the superorganism composed of flagellate Streblomastix strix and complex community of Bacteroidetes bacteria on its surface.</title>
        <authorList>
            <person name="Treitli S.C."/>
            <person name="Kolisko M."/>
            <person name="Husnik F."/>
            <person name="Keeling P."/>
            <person name="Hampl V."/>
        </authorList>
    </citation>
    <scope>NUCLEOTIDE SEQUENCE</scope>
    <source>
        <strain evidence="2">STM</strain>
    </source>
</reference>
<keyword evidence="1" id="KW-0812">Transmembrane</keyword>
<evidence type="ECO:0000256" key="1">
    <source>
        <dbReference type="SAM" id="Phobius"/>
    </source>
</evidence>
<protein>
    <recommendedName>
        <fullName evidence="3">MacB-like periplasmic core domain-containing protein</fullName>
    </recommendedName>
</protein>
<name>A0A5J4PT18_9ZZZZ</name>
<proteinExistence type="predicted"/>
<keyword evidence="1" id="KW-1133">Transmembrane helix</keyword>
<organism evidence="2">
    <name type="scientific">termite gut metagenome</name>
    <dbReference type="NCBI Taxonomy" id="433724"/>
    <lineage>
        <taxon>unclassified sequences</taxon>
        <taxon>metagenomes</taxon>
        <taxon>organismal metagenomes</taxon>
    </lineage>
</organism>
<sequence length="242" mass="27238">MLIVKASFKNIIGAGKRTWLNVSVLSFTFVIMMGYNALIDGWKQEARRETENWETGAGQIWHPQYDRFDVFTLQDAHALIPAGMQTCMDDKTLTSILVTQGVIYPQGRMQNVLLKGIDPNQTILEIPAQELVHSEEITAIIGLRTAKSANLKQGERVMIRWRDKNGVFDAREILIAGVFDTKVPSVDAGQLWMNLIPNCYQGSLNTILIFAPKNDEALQGLSSYANRRIVRSITFPKRNPCL</sequence>
<comment type="caution">
    <text evidence="2">The sequence shown here is derived from an EMBL/GenBank/DDBJ whole genome shotgun (WGS) entry which is preliminary data.</text>
</comment>
<feature type="transmembrane region" description="Helical" evidence="1">
    <location>
        <begin position="20"/>
        <end position="38"/>
    </location>
</feature>
<evidence type="ECO:0008006" key="3">
    <source>
        <dbReference type="Google" id="ProtNLM"/>
    </source>
</evidence>
<dbReference type="EMBL" id="SNRY01006716">
    <property type="protein sequence ID" value="KAA6311961.1"/>
    <property type="molecule type" value="Genomic_DNA"/>
</dbReference>
<dbReference type="AlphaFoldDB" id="A0A5J4PT18"/>
<evidence type="ECO:0000313" key="2">
    <source>
        <dbReference type="EMBL" id="KAA6311961.1"/>
    </source>
</evidence>
<keyword evidence="1" id="KW-0472">Membrane</keyword>